<name>A0A8H9L2G6_9MICO</name>
<evidence type="ECO:0000313" key="3">
    <source>
        <dbReference type="EMBL" id="GGL05739.1"/>
    </source>
</evidence>
<evidence type="ECO:0000256" key="1">
    <source>
        <dbReference type="SAM" id="MobiDB-lite"/>
    </source>
</evidence>
<feature type="compositionally biased region" description="Polar residues" evidence="1">
    <location>
        <begin position="170"/>
        <end position="184"/>
    </location>
</feature>
<dbReference type="PROSITE" id="PS51257">
    <property type="entry name" value="PROKAR_LIPOPROTEIN"/>
    <property type="match status" value="1"/>
</dbReference>
<feature type="region of interest" description="Disordered" evidence="1">
    <location>
        <begin position="154"/>
        <end position="184"/>
    </location>
</feature>
<evidence type="ECO:0000313" key="4">
    <source>
        <dbReference type="Proteomes" id="UP000648535"/>
    </source>
</evidence>
<dbReference type="EMBL" id="BMOI01000011">
    <property type="protein sequence ID" value="GGL05739.1"/>
    <property type="molecule type" value="Genomic_DNA"/>
</dbReference>
<gene>
    <name evidence="3" type="ORF">GCM10009769_24950</name>
</gene>
<proteinExistence type="predicted"/>
<protein>
    <recommendedName>
        <fullName evidence="5">Lipoprotein</fullName>
    </recommendedName>
</protein>
<dbReference type="Proteomes" id="UP000648535">
    <property type="component" value="Unassembled WGS sequence"/>
</dbReference>
<reference evidence="3" key="2">
    <citation type="submission" date="2020-09" db="EMBL/GenBank/DDBJ databases">
        <authorList>
            <person name="Sun Q."/>
            <person name="Ohkuma M."/>
        </authorList>
    </citation>
    <scope>NUCLEOTIDE SEQUENCE</scope>
    <source>
        <strain evidence="3">JCM 1480</strain>
    </source>
</reference>
<feature type="signal peptide" evidence="2">
    <location>
        <begin position="1"/>
        <end position="24"/>
    </location>
</feature>
<dbReference type="AlphaFoldDB" id="A0A8H9L2G6"/>
<comment type="caution">
    <text evidence="3">The sequence shown here is derived from an EMBL/GenBank/DDBJ whole genome shotgun (WGS) entry which is preliminary data.</text>
</comment>
<feature type="chain" id="PRO_5038810036" description="Lipoprotein" evidence="2">
    <location>
        <begin position="25"/>
        <end position="184"/>
    </location>
</feature>
<reference evidence="3" key="1">
    <citation type="journal article" date="2014" name="Int. J. Syst. Evol. Microbiol.">
        <title>Complete genome sequence of Corynebacterium casei LMG S-19264T (=DSM 44701T), isolated from a smear-ripened cheese.</title>
        <authorList>
            <consortium name="US DOE Joint Genome Institute (JGI-PGF)"/>
            <person name="Walter F."/>
            <person name="Albersmeier A."/>
            <person name="Kalinowski J."/>
            <person name="Ruckert C."/>
        </authorList>
    </citation>
    <scope>NUCLEOTIDE SEQUENCE</scope>
    <source>
        <strain evidence="3">JCM 1480</strain>
    </source>
</reference>
<accession>A0A8H9L2G6</accession>
<evidence type="ECO:0008006" key="5">
    <source>
        <dbReference type="Google" id="ProtNLM"/>
    </source>
</evidence>
<organism evidence="3 4">
    <name type="scientific">Curtobacterium luteum</name>
    <dbReference type="NCBI Taxonomy" id="33881"/>
    <lineage>
        <taxon>Bacteria</taxon>
        <taxon>Bacillati</taxon>
        <taxon>Actinomycetota</taxon>
        <taxon>Actinomycetes</taxon>
        <taxon>Micrococcales</taxon>
        <taxon>Microbacteriaceae</taxon>
        <taxon>Curtobacterium</taxon>
    </lineage>
</organism>
<sequence length="184" mass="19729">MMSRSNAKLLLRAGVLVLACGLMAGCSASAKGQDTESAERHLRSLSGVESAKVAITKNTSGMTITNSNRALIILEMRPSARLTDADLAFILQTGWSLRASRELAAGVSVGIEGNSVIDLGRMLEKDGWVEDGQPLPEKNLANVSSRLLEDRFGDWPAEAPPYSRRMPSTIGDSEQTRTVGENRG</sequence>
<keyword evidence="2" id="KW-0732">Signal</keyword>
<evidence type="ECO:0000256" key="2">
    <source>
        <dbReference type="SAM" id="SignalP"/>
    </source>
</evidence>